<keyword evidence="9 13" id="KW-1133">Transmembrane helix</keyword>
<feature type="transmembrane region" description="Helical" evidence="13">
    <location>
        <begin position="223"/>
        <end position="247"/>
    </location>
</feature>
<dbReference type="GO" id="GO:0005886">
    <property type="term" value="C:plasma membrane"/>
    <property type="evidence" value="ECO:0007669"/>
    <property type="project" value="UniProtKB-SubCell"/>
</dbReference>
<organism evidence="16 17">
    <name type="scientific">Penicillium salamii</name>
    <dbReference type="NCBI Taxonomy" id="1612424"/>
    <lineage>
        <taxon>Eukaryota</taxon>
        <taxon>Fungi</taxon>
        <taxon>Dikarya</taxon>
        <taxon>Ascomycota</taxon>
        <taxon>Pezizomycotina</taxon>
        <taxon>Eurotiomycetes</taxon>
        <taxon>Eurotiomycetidae</taxon>
        <taxon>Eurotiales</taxon>
        <taxon>Aspergillaceae</taxon>
        <taxon>Penicillium</taxon>
    </lineage>
</organism>
<evidence type="ECO:0000256" key="12">
    <source>
        <dbReference type="SAM" id="MobiDB-lite"/>
    </source>
</evidence>
<dbReference type="InterPro" id="IPR017871">
    <property type="entry name" value="ABC_transporter-like_CS"/>
</dbReference>
<dbReference type="InterPro" id="IPR027417">
    <property type="entry name" value="P-loop_NTPase"/>
</dbReference>
<keyword evidence="6" id="KW-0677">Repeat</keyword>
<evidence type="ECO:0000313" key="16">
    <source>
        <dbReference type="EMBL" id="CAG8312194.1"/>
    </source>
</evidence>
<feature type="transmembrane region" description="Helical" evidence="13">
    <location>
        <begin position="985"/>
        <end position="1005"/>
    </location>
</feature>
<evidence type="ECO:0000256" key="8">
    <source>
        <dbReference type="ARBA" id="ARBA00022840"/>
    </source>
</evidence>
<dbReference type="InterPro" id="IPR003439">
    <property type="entry name" value="ABC_transporter-like_ATP-bd"/>
</dbReference>
<feature type="transmembrane region" description="Helical" evidence="13">
    <location>
        <begin position="949"/>
        <end position="973"/>
    </location>
</feature>
<dbReference type="InterPro" id="IPR036640">
    <property type="entry name" value="ABC1_TM_sf"/>
</dbReference>
<dbReference type="PANTHER" id="PTHR24221">
    <property type="entry name" value="ATP-BINDING CASSETTE SUB-FAMILY B"/>
    <property type="match status" value="1"/>
</dbReference>
<comment type="similarity">
    <text evidence="2">Belongs to the ABC transporter superfamily. ABCB family. Multidrug resistance exporter (TC 3.A.1.201) subfamily.</text>
</comment>
<feature type="region of interest" description="Disordered" evidence="12">
    <location>
        <begin position="681"/>
        <end position="703"/>
    </location>
</feature>
<dbReference type="InterPro" id="IPR039421">
    <property type="entry name" value="Type_1_exporter"/>
</dbReference>
<feature type="domain" description="ABC transmembrane type-1" evidence="15">
    <location>
        <begin position="142"/>
        <end position="368"/>
    </location>
</feature>
<dbReference type="CDD" id="cd03249">
    <property type="entry name" value="ABC_MTABC3_MDL1_MDL2"/>
    <property type="match status" value="1"/>
</dbReference>
<dbReference type="SUPFAM" id="SSF52540">
    <property type="entry name" value="P-loop containing nucleoside triphosphate hydrolases"/>
    <property type="match status" value="2"/>
</dbReference>
<dbReference type="Pfam" id="PF00005">
    <property type="entry name" value="ABC_tran"/>
    <property type="match status" value="2"/>
</dbReference>
<keyword evidence="11" id="KW-0325">Glycoprotein</keyword>
<keyword evidence="17" id="KW-1185">Reference proteome</keyword>
<protein>
    <submittedName>
        <fullName evidence="16">Uncharacterized protein</fullName>
    </submittedName>
</protein>
<dbReference type="Gene3D" id="3.40.50.300">
    <property type="entry name" value="P-loop containing nucleotide triphosphate hydrolases"/>
    <property type="match status" value="2"/>
</dbReference>
<sequence>MTSSASPRETHESALPKEGRVDDRPDESISIDKEPTEPIKPASLSSYLRILSYGARNGGIFAMIVGMICAMGSGIALPLMNIIFGKIVGDFNSYSLPDTPLNEHTFKSSLVHCVPLHRQVCTHLHCHGKSAQYEIDRLKLTRQICFRIISLYASASLRLEYTRALFSMPISKLDEISVGTVSNAITAQSNTIQQSVSDRLAILCQSIALLVAAYAIAFRYSWALTLVVSSAILFVVICFCLTVPLLIKGQQHVDQADNKHASIAADAFGSIRTVFSLGAEESLTKKHSQWIEEARKRGLGMSLVTGTHLATLFFAMYVSFALSFWYGLKLYREGHIANINTVITVFFSVLLVVTVMGGIASPLMAISKAISASGAFFGVIDSEPAPLDGLRDPDVTSQADIVFENISFAYPTRPDTQVLKGFSACFPRGKTTALVGPSGSGKSTIVALIERWYRIEASDDASDTTGRILVDGHNINDLDVRWWRSQVGLVQQEPFLFNDSIYQNVCYGLIGSKWENESDAVKLELVSTACKEAYADEFIERLPERYSTMVGEGGITLSGGQRQRLAIARSIVGQPPILVLDEATSSIDVRGEKVVQAALDRVSKDRTTIMIAHRLSTVRRADNIVVMKDGACVEQGSHQELMLQGAIYHSLVNAQQLEPLDDSSDDGAEGLLISQKEEIRPHDYPVDGDGEKEEESQTPKKAKTKGLAHSLGLVFYEHRGHWILYLFTIVSAIGAGSGYALQSWLFAQLIQVFQFTGQKLVDQANFWALMFFVLAIAMAIFYFLLGTSANTMSMHVGSTYRKEYFANTLKKPISFYDREENSSGTLISRLSLDPKQIQDLLGPMGVFPLISIFNVIGCVAISFSFGWKLAAVTFFGAMPFILFAAFMRIRYETHFESMNAEVYADSSKFATEAIRAFRTVSALTMETTIIDRYSGLLKEQRSKAFRKSWYATLVFAFSDSVELCAMALTFWYGGQLLASREYDPVAFFVVYIAIIQGGQAAGQFLSFGPNVAQAKASANRMFSSRNPSEGQLESPTAEPMPKDLRPSVELRDVSFSYQSRNITTFSDLNISIDSGQFVAFVGPSGCGKSTVISLLERFYDPIGGKILFGGQEISSIQKSSYRRALSLVAQEPKLFEGSIQENLLLGIEDTQDSQTEERMIQACKDAEIHDFITSLPDGYSTGLGVNAQTSLSGGQKQRLCIARALIRKPLLLLLDEATSSLDSHSEKLVQEAMERLAGKKNMTIIAVAHRLATIQKADVIFVFGEGARGQGSKILEKGSHHELLRNKGPYWQMVSIWISADSYNDEIANLPSVKHKPWIGRACLFSFP</sequence>
<dbReference type="SMART" id="SM00382">
    <property type="entry name" value="AAA"/>
    <property type="match status" value="2"/>
</dbReference>
<keyword evidence="5 13" id="KW-0812">Transmembrane</keyword>
<feature type="region of interest" description="Disordered" evidence="12">
    <location>
        <begin position="1"/>
        <end position="37"/>
    </location>
</feature>
<feature type="transmembrane region" description="Helical" evidence="13">
    <location>
        <begin position="840"/>
        <end position="863"/>
    </location>
</feature>
<dbReference type="PROSITE" id="PS00211">
    <property type="entry name" value="ABC_TRANSPORTER_1"/>
    <property type="match status" value="2"/>
</dbReference>
<dbReference type="InterPro" id="IPR011527">
    <property type="entry name" value="ABC1_TM_dom"/>
</dbReference>
<feature type="domain" description="ABC transporter" evidence="14">
    <location>
        <begin position="401"/>
        <end position="654"/>
    </location>
</feature>
<keyword evidence="8" id="KW-0067">ATP-binding</keyword>
<dbReference type="CDD" id="cd18578">
    <property type="entry name" value="ABC_6TM_Pgp_ABCB1_D2_like"/>
    <property type="match status" value="1"/>
</dbReference>
<evidence type="ECO:0000256" key="2">
    <source>
        <dbReference type="ARBA" id="ARBA00007577"/>
    </source>
</evidence>
<evidence type="ECO:0000256" key="11">
    <source>
        <dbReference type="ARBA" id="ARBA00023180"/>
    </source>
</evidence>
<feature type="domain" description="ABC transmembrane type-1" evidence="15">
    <location>
        <begin position="726"/>
        <end position="1013"/>
    </location>
</feature>
<evidence type="ECO:0000256" key="6">
    <source>
        <dbReference type="ARBA" id="ARBA00022737"/>
    </source>
</evidence>
<dbReference type="CDD" id="cd18577">
    <property type="entry name" value="ABC_6TM_Pgp_ABCB1_D1_like"/>
    <property type="match status" value="1"/>
</dbReference>
<dbReference type="PANTHER" id="PTHR24221:SF213">
    <property type="entry name" value="ABC MULTIDRUG TRANSPORTER (EUROFUNG)"/>
    <property type="match status" value="1"/>
</dbReference>
<dbReference type="Pfam" id="PF00664">
    <property type="entry name" value="ABC_membrane"/>
    <property type="match status" value="2"/>
</dbReference>
<evidence type="ECO:0000256" key="10">
    <source>
        <dbReference type="ARBA" id="ARBA00023136"/>
    </source>
</evidence>
<proteinExistence type="inferred from homology"/>
<dbReference type="EMBL" id="CAJVPG010000077">
    <property type="protein sequence ID" value="CAG8312194.1"/>
    <property type="molecule type" value="Genomic_DNA"/>
</dbReference>
<keyword evidence="3" id="KW-0813">Transport</keyword>
<dbReference type="FunFam" id="3.40.50.300:FF:000913">
    <property type="entry name" value="ABC multidrug transporter SitT"/>
    <property type="match status" value="1"/>
</dbReference>
<name>A0A9W4IMV0_9EURO</name>
<evidence type="ECO:0000256" key="5">
    <source>
        <dbReference type="ARBA" id="ARBA00022692"/>
    </source>
</evidence>
<dbReference type="GO" id="GO:0005524">
    <property type="term" value="F:ATP binding"/>
    <property type="evidence" value="ECO:0007669"/>
    <property type="project" value="UniProtKB-KW"/>
</dbReference>
<comment type="subcellular location">
    <subcellularLocation>
        <location evidence="1">Cell membrane</location>
        <topology evidence="1">Multi-pass membrane protein</topology>
    </subcellularLocation>
</comment>
<keyword evidence="7" id="KW-0547">Nucleotide-binding</keyword>
<feature type="compositionally biased region" description="Basic and acidic residues" evidence="12">
    <location>
        <begin position="8"/>
        <end position="37"/>
    </location>
</feature>
<keyword evidence="10 13" id="KW-0472">Membrane</keyword>
<evidence type="ECO:0000313" key="17">
    <source>
        <dbReference type="Proteomes" id="UP001152649"/>
    </source>
</evidence>
<feature type="domain" description="ABC transporter" evidence="14">
    <location>
        <begin position="1048"/>
        <end position="1296"/>
    </location>
</feature>
<evidence type="ECO:0000256" key="4">
    <source>
        <dbReference type="ARBA" id="ARBA00022475"/>
    </source>
</evidence>
<feature type="transmembrane region" description="Helical" evidence="13">
    <location>
        <begin position="339"/>
        <end position="360"/>
    </location>
</feature>
<dbReference type="GO" id="GO:0016887">
    <property type="term" value="F:ATP hydrolysis activity"/>
    <property type="evidence" value="ECO:0007669"/>
    <property type="project" value="InterPro"/>
</dbReference>
<dbReference type="Proteomes" id="UP001152649">
    <property type="component" value="Unassembled WGS sequence"/>
</dbReference>
<accession>A0A9W4IMV0</accession>
<dbReference type="GO" id="GO:0140359">
    <property type="term" value="F:ABC-type transporter activity"/>
    <property type="evidence" value="ECO:0007669"/>
    <property type="project" value="InterPro"/>
</dbReference>
<evidence type="ECO:0000256" key="1">
    <source>
        <dbReference type="ARBA" id="ARBA00004651"/>
    </source>
</evidence>
<evidence type="ECO:0000259" key="14">
    <source>
        <dbReference type="PROSITE" id="PS50893"/>
    </source>
</evidence>
<gene>
    <name evidence="16" type="ORF">PSALAMII_LOCUS2148</name>
</gene>
<feature type="transmembrane region" description="Helical" evidence="13">
    <location>
        <begin position="200"/>
        <end position="217"/>
    </location>
</feature>
<dbReference type="FunFam" id="3.40.50.300:FF:001530">
    <property type="entry name" value="ABC multidrug transporter (Eurofung)"/>
    <property type="match status" value="1"/>
</dbReference>
<feature type="transmembrane region" description="Helical" evidence="13">
    <location>
        <begin position="303"/>
        <end position="327"/>
    </location>
</feature>
<dbReference type="InterPro" id="IPR003593">
    <property type="entry name" value="AAA+_ATPase"/>
</dbReference>
<feature type="region of interest" description="Disordered" evidence="12">
    <location>
        <begin position="1022"/>
        <end position="1043"/>
    </location>
</feature>
<feature type="compositionally biased region" description="Polar residues" evidence="12">
    <location>
        <begin position="1022"/>
        <end position="1034"/>
    </location>
</feature>
<dbReference type="OrthoDB" id="6500128at2759"/>
<keyword evidence="4" id="KW-1003">Cell membrane</keyword>
<evidence type="ECO:0000259" key="15">
    <source>
        <dbReference type="PROSITE" id="PS50929"/>
    </source>
</evidence>
<reference evidence="16" key="1">
    <citation type="submission" date="2021-07" db="EMBL/GenBank/DDBJ databases">
        <authorList>
            <person name="Branca A.L. A."/>
        </authorList>
    </citation>
    <scope>NUCLEOTIDE SEQUENCE</scope>
</reference>
<feature type="transmembrane region" description="Helical" evidence="13">
    <location>
        <begin position="869"/>
        <end position="889"/>
    </location>
</feature>
<feature type="transmembrane region" description="Helical" evidence="13">
    <location>
        <begin position="766"/>
        <end position="785"/>
    </location>
</feature>
<dbReference type="SUPFAM" id="SSF90123">
    <property type="entry name" value="ABC transporter transmembrane region"/>
    <property type="match status" value="2"/>
</dbReference>
<dbReference type="PROSITE" id="PS50929">
    <property type="entry name" value="ABC_TM1F"/>
    <property type="match status" value="2"/>
</dbReference>
<dbReference type="FunFam" id="1.20.1560.10:FF:000057">
    <property type="entry name" value="ABC multidrug transporter SitT"/>
    <property type="match status" value="1"/>
</dbReference>
<evidence type="ECO:0000256" key="3">
    <source>
        <dbReference type="ARBA" id="ARBA00022448"/>
    </source>
</evidence>
<feature type="transmembrane region" description="Helical" evidence="13">
    <location>
        <begin position="60"/>
        <end position="84"/>
    </location>
</feature>
<evidence type="ECO:0000256" key="7">
    <source>
        <dbReference type="ARBA" id="ARBA00022741"/>
    </source>
</evidence>
<feature type="compositionally biased region" description="Acidic residues" evidence="12">
    <location>
        <begin position="686"/>
        <end position="696"/>
    </location>
</feature>
<evidence type="ECO:0000256" key="9">
    <source>
        <dbReference type="ARBA" id="ARBA00022989"/>
    </source>
</evidence>
<dbReference type="Gene3D" id="1.20.1560.10">
    <property type="entry name" value="ABC transporter type 1, transmembrane domain"/>
    <property type="match status" value="1"/>
</dbReference>
<comment type="caution">
    <text evidence="16">The sequence shown here is derived from an EMBL/GenBank/DDBJ whole genome shotgun (WGS) entry which is preliminary data.</text>
</comment>
<dbReference type="PROSITE" id="PS50893">
    <property type="entry name" value="ABC_TRANSPORTER_2"/>
    <property type="match status" value="2"/>
</dbReference>
<evidence type="ECO:0000256" key="13">
    <source>
        <dbReference type="SAM" id="Phobius"/>
    </source>
</evidence>
<feature type="transmembrane region" description="Helical" evidence="13">
    <location>
        <begin position="722"/>
        <end position="746"/>
    </location>
</feature>